<gene>
    <name evidence="17" type="ORF">E1B28_006133</name>
</gene>
<comment type="caution">
    <text evidence="17">The sequence shown here is derived from an EMBL/GenBank/DDBJ whole genome shotgun (WGS) entry which is preliminary data.</text>
</comment>
<evidence type="ECO:0000256" key="7">
    <source>
        <dbReference type="ARBA" id="ARBA00022801"/>
    </source>
</evidence>
<evidence type="ECO:0000256" key="4">
    <source>
        <dbReference type="ARBA" id="ARBA00022722"/>
    </source>
</evidence>
<dbReference type="InterPro" id="IPR019974">
    <property type="entry name" value="XPG_CS"/>
</dbReference>
<evidence type="ECO:0000256" key="2">
    <source>
        <dbReference type="ARBA" id="ARBA00004123"/>
    </source>
</evidence>
<feature type="compositionally biased region" description="Acidic residues" evidence="14">
    <location>
        <begin position="512"/>
        <end position="526"/>
    </location>
</feature>
<feature type="compositionally biased region" description="Polar residues" evidence="14">
    <location>
        <begin position="531"/>
        <end position="543"/>
    </location>
</feature>
<dbReference type="PRINTS" id="PR00853">
    <property type="entry name" value="XPGRADSUPER"/>
</dbReference>
<dbReference type="InterPro" id="IPR029060">
    <property type="entry name" value="PIN-like_dom_sf"/>
</dbReference>
<feature type="compositionally biased region" description="Polar residues" evidence="14">
    <location>
        <begin position="733"/>
        <end position="752"/>
    </location>
</feature>
<evidence type="ECO:0000256" key="10">
    <source>
        <dbReference type="ARBA" id="ARBA00022881"/>
    </source>
</evidence>
<feature type="domain" description="XPG-I" evidence="15">
    <location>
        <begin position="138"/>
        <end position="210"/>
    </location>
</feature>
<dbReference type="GeneID" id="66075209"/>
<proteinExistence type="inferred from homology"/>
<organism evidence="17 18">
    <name type="scientific">Marasmius oreades</name>
    <name type="common">fairy-ring Marasmius</name>
    <dbReference type="NCBI Taxonomy" id="181124"/>
    <lineage>
        <taxon>Eukaryota</taxon>
        <taxon>Fungi</taxon>
        <taxon>Dikarya</taxon>
        <taxon>Basidiomycota</taxon>
        <taxon>Agaricomycotina</taxon>
        <taxon>Agaricomycetes</taxon>
        <taxon>Agaricomycetidae</taxon>
        <taxon>Agaricales</taxon>
        <taxon>Marasmiineae</taxon>
        <taxon>Marasmiaceae</taxon>
        <taxon>Marasmius</taxon>
    </lineage>
</organism>
<comment type="subcellular location">
    <subcellularLocation>
        <location evidence="2">Nucleus</location>
    </subcellularLocation>
</comment>
<dbReference type="CDD" id="cd09908">
    <property type="entry name" value="H3TH_EXO1"/>
    <property type="match status" value="1"/>
</dbReference>
<evidence type="ECO:0000259" key="16">
    <source>
        <dbReference type="SMART" id="SM00485"/>
    </source>
</evidence>
<dbReference type="Pfam" id="PF00752">
    <property type="entry name" value="XPG_N"/>
    <property type="match status" value="1"/>
</dbReference>
<evidence type="ECO:0000256" key="3">
    <source>
        <dbReference type="ARBA" id="ARBA00010563"/>
    </source>
</evidence>
<evidence type="ECO:0008006" key="19">
    <source>
        <dbReference type="Google" id="ProtNLM"/>
    </source>
</evidence>
<dbReference type="AlphaFoldDB" id="A0A9P7S696"/>
<evidence type="ECO:0000256" key="13">
    <source>
        <dbReference type="ARBA" id="ARBA00023242"/>
    </source>
</evidence>
<dbReference type="Proteomes" id="UP001049176">
    <property type="component" value="Chromosome 3"/>
</dbReference>
<dbReference type="SUPFAM" id="SSF47807">
    <property type="entry name" value="5' to 3' exonuclease, C-terminal subdomain"/>
    <property type="match status" value="1"/>
</dbReference>
<dbReference type="PROSITE" id="PS00841">
    <property type="entry name" value="XPG_1"/>
    <property type="match status" value="1"/>
</dbReference>
<dbReference type="InterPro" id="IPR006086">
    <property type="entry name" value="XPG-I_dom"/>
</dbReference>
<feature type="compositionally biased region" description="Polar residues" evidence="14">
    <location>
        <begin position="780"/>
        <end position="790"/>
    </location>
</feature>
<evidence type="ECO:0000313" key="17">
    <source>
        <dbReference type="EMBL" id="KAG7095376.1"/>
    </source>
</evidence>
<keyword evidence="8" id="KW-0269">Exonuclease</keyword>
<sequence>MGISGLLLALKSIQVTKHLSEFSGQTIAVDAYVWLHKAVYSCATELATGQATCKYVNYAMERVRILRHHGIEPYIVFDGGPLQAKRGTESERKKKREDNIAKGHMFAAQGNHSAARECYTKAVDVTPQMAFQLIKALRAENVKYVVAPYEADAQLAFLEKKGLVSAILTEDSDLLVFGCKTVLFKLDAGARTVVSISQTDFASVTPSTDANSISLVGWSDKQFREMAILSGCDYLPSIPGVGLKTACTMLRKWKTPEQVIRSILLEGKKIVPKGYIQQFRLAEKCFLYQRVYDPETARLVHLNDVPSEGEWDEVVDSFVGRDLEASLAKAIAMGDKDPVSYETMEDINPNFVPRTRVLREIPFCKLSVNRPHKGKGKMRDPAASEGILDFFGPNPKILQIPKPPSTKAKGATGVKNMIIGKESGKRTLPDIHDEDMNAKKRKTSAKTDIRSKFFSSAVRTRKTVVRKDENTLVAGSCLIEKENEYIVIDEHETDAPAEDDSIIAQHYSSSEFDSDVEEVEEVEQEDGYMSPTPSLSRNTQELSSPPRPRTAPQLGKLHPDDFDFGAESISSPPSGGRSRRRVPLRYMAPPGNTIVGKVLIEASPEIDRKRSGSGAAVDMLDLGNSFGDELTETEFSGDEAAPTPFSFSPCTLENLDQDITPAVVNGDEQEVEDAEELEQRTMASRNAAVAAGWRSMWSLGSFTAKRTPHEEFSACLRRSGTNVTPTGRHRLSGQLSTSSHPYLQGHTKTPGPNDSGPARTTLKGRQSLIFFESKSKTEVTPESSVASVTSVKVDDGRSAPVQESEVDPLARVRLEKFRLVTR</sequence>
<dbReference type="EMBL" id="CM032183">
    <property type="protein sequence ID" value="KAG7095376.1"/>
    <property type="molecule type" value="Genomic_DNA"/>
</dbReference>
<dbReference type="SMART" id="SM00484">
    <property type="entry name" value="XPGI"/>
    <property type="match status" value="1"/>
</dbReference>
<dbReference type="OrthoDB" id="26491at2759"/>
<dbReference type="GO" id="GO:0006281">
    <property type="term" value="P:DNA repair"/>
    <property type="evidence" value="ECO:0007669"/>
    <property type="project" value="UniProtKB-KW"/>
</dbReference>
<comment type="cofactor">
    <cofactor evidence="1">
        <name>Mg(2+)</name>
        <dbReference type="ChEBI" id="CHEBI:18420"/>
    </cofactor>
</comment>
<keyword evidence="7" id="KW-0378">Hydrolase</keyword>
<evidence type="ECO:0000256" key="1">
    <source>
        <dbReference type="ARBA" id="ARBA00001946"/>
    </source>
</evidence>
<keyword evidence="4" id="KW-0540">Nuclease</keyword>
<dbReference type="InterPro" id="IPR036279">
    <property type="entry name" value="5-3_exonuclease_C_sf"/>
</dbReference>
<evidence type="ECO:0000256" key="6">
    <source>
        <dbReference type="ARBA" id="ARBA00022763"/>
    </source>
</evidence>
<dbReference type="Gene3D" id="3.40.50.1010">
    <property type="entry name" value="5'-nuclease"/>
    <property type="match status" value="1"/>
</dbReference>
<dbReference type="InterPro" id="IPR044752">
    <property type="entry name" value="PIN-like_EXO1"/>
</dbReference>
<keyword evidence="18" id="KW-1185">Reference proteome</keyword>
<evidence type="ECO:0000256" key="9">
    <source>
        <dbReference type="ARBA" id="ARBA00022842"/>
    </source>
</evidence>
<evidence type="ECO:0000256" key="8">
    <source>
        <dbReference type="ARBA" id="ARBA00022839"/>
    </source>
</evidence>
<dbReference type="FunFam" id="1.10.150.20:FF:000011">
    <property type="entry name" value="exonuclease 1"/>
    <property type="match status" value="1"/>
</dbReference>
<evidence type="ECO:0000256" key="14">
    <source>
        <dbReference type="SAM" id="MobiDB-lite"/>
    </source>
</evidence>
<dbReference type="InterPro" id="IPR006084">
    <property type="entry name" value="XPG/Rad2"/>
</dbReference>
<dbReference type="SMART" id="SM00485">
    <property type="entry name" value="XPGN"/>
    <property type="match status" value="1"/>
</dbReference>
<dbReference type="GO" id="GO:0035312">
    <property type="term" value="F:5'-3' DNA exonuclease activity"/>
    <property type="evidence" value="ECO:0007669"/>
    <property type="project" value="InterPro"/>
</dbReference>
<dbReference type="InterPro" id="IPR008918">
    <property type="entry name" value="HhH2"/>
</dbReference>
<evidence type="ECO:0000256" key="12">
    <source>
        <dbReference type="ARBA" id="ARBA00023204"/>
    </source>
</evidence>
<feature type="region of interest" description="Disordered" evidence="14">
    <location>
        <begin position="719"/>
        <end position="805"/>
    </location>
</feature>
<dbReference type="GO" id="GO:0046872">
    <property type="term" value="F:metal ion binding"/>
    <property type="evidence" value="ECO:0007669"/>
    <property type="project" value="UniProtKB-KW"/>
</dbReference>
<dbReference type="SUPFAM" id="SSF88723">
    <property type="entry name" value="PIN domain-like"/>
    <property type="match status" value="1"/>
</dbReference>
<evidence type="ECO:0000256" key="11">
    <source>
        <dbReference type="ARBA" id="ARBA00023125"/>
    </source>
</evidence>
<dbReference type="GO" id="GO:0003677">
    <property type="term" value="F:DNA binding"/>
    <property type="evidence" value="ECO:0007669"/>
    <property type="project" value="UniProtKB-KW"/>
</dbReference>
<dbReference type="RefSeq" id="XP_043011846.1">
    <property type="nucleotide sequence ID" value="XM_043150756.1"/>
</dbReference>
<reference evidence="17" key="1">
    <citation type="journal article" date="2021" name="Genome Biol. Evol.">
        <title>The assembled and annotated genome of the fairy-ring fungus Marasmius oreades.</title>
        <authorList>
            <person name="Hiltunen M."/>
            <person name="Ament-Velasquez S.L."/>
            <person name="Johannesson H."/>
        </authorList>
    </citation>
    <scope>NUCLEOTIDE SEQUENCE</scope>
    <source>
        <strain evidence="17">03SP1</strain>
    </source>
</reference>
<dbReference type="CDD" id="cd09857">
    <property type="entry name" value="PIN_EXO1"/>
    <property type="match status" value="1"/>
</dbReference>
<keyword evidence="10" id="KW-0267">Excision nuclease</keyword>
<keyword evidence="11" id="KW-0238">DNA-binding</keyword>
<dbReference type="InterPro" id="IPR006085">
    <property type="entry name" value="XPG_DNA_repair_N"/>
</dbReference>
<keyword evidence="13" id="KW-0539">Nucleus</keyword>
<dbReference type="KEGG" id="more:E1B28_006133"/>
<keyword evidence="5" id="KW-0479">Metal-binding</keyword>
<keyword evidence="12" id="KW-0234">DNA repair</keyword>
<comment type="similarity">
    <text evidence="3">Belongs to the XPG/RAD2 endonuclease family. EXO1 subfamily.</text>
</comment>
<dbReference type="InterPro" id="IPR037315">
    <property type="entry name" value="EXO1_H3TH"/>
</dbReference>
<dbReference type="GO" id="GO:0005634">
    <property type="term" value="C:nucleus"/>
    <property type="evidence" value="ECO:0007669"/>
    <property type="project" value="UniProtKB-SubCell"/>
</dbReference>
<keyword evidence="6" id="KW-0227">DNA damage</keyword>
<dbReference type="GO" id="GO:0017108">
    <property type="term" value="F:5'-flap endonuclease activity"/>
    <property type="evidence" value="ECO:0007669"/>
    <property type="project" value="TreeGrafter"/>
</dbReference>
<dbReference type="Pfam" id="PF00867">
    <property type="entry name" value="XPG_I"/>
    <property type="match status" value="1"/>
</dbReference>
<evidence type="ECO:0000256" key="5">
    <source>
        <dbReference type="ARBA" id="ARBA00022723"/>
    </source>
</evidence>
<feature type="domain" description="XPG N-terminal" evidence="16">
    <location>
        <begin position="1"/>
        <end position="99"/>
    </location>
</feature>
<dbReference type="PANTHER" id="PTHR11081:SF65">
    <property type="entry name" value="DNA DAMAGE-INDUCIBLE PROTEIN DIN7-RELATED"/>
    <property type="match status" value="1"/>
</dbReference>
<dbReference type="PANTHER" id="PTHR11081">
    <property type="entry name" value="FLAP ENDONUCLEASE FAMILY MEMBER"/>
    <property type="match status" value="1"/>
</dbReference>
<feature type="region of interest" description="Disordered" evidence="14">
    <location>
        <begin position="507"/>
        <end position="583"/>
    </location>
</feature>
<accession>A0A9P7S696</accession>
<dbReference type="FunFam" id="3.40.50.1010:FF:000002">
    <property type="entry name" value="Exonuclease 1, putative"/>
    <property type="match status" value="1"/>
</dbReference>
<dbReference type="Gene3D" id="1.10.150.20">
    <property type="entry name" value="5' to 3' exonuclease, C-terminal subdomain"/>
    <property type="match status" value="1"/>
</dbReference>
<evidence type="ECO:0000313" key="18">
    <source>
        <dbReference type="Proteomes" id="UP001049176"/>
    </source>
</evidence>
<evidence type="ECO:0000259" key="15">
    <source>
        <dbReference type="SMART" id="SM00484"/>
    </source>
</evidence>
<dbReference type="SMART" id="SM00279">
    <property type="entry name" value="HhH2"/>
    <property type="match status" value="1"/>
</dbReference>
<name>A0A9P7S696_9AGAR</name>
<keyword evidence="9" id="KW-0460">Magnesium</keyword>
<protein>
    <recommendedName>
        <fullName evidence="19">Exonuclease 1</fullName>
    </recommendedName>
</protein>